<feature type="domain" description="CheW-like" evidence="12">
    <location>
        <begin position="551"/>
        <end position="686"/>
    </location>
</feature>
<evidence type="ECO:0000313" key="15">
    <source>
        <dbReference type="Proteomes" id="UP000448292"/>
    </source>
</evidence>
<dbReference type="PANTHER" id="PTHR43395:SF1">
    <property type="entry name" value="CHEMOTAXIS PROTEIN CHEA"/>
    <property type="match status" value="1"/>
</dbReference>
<evidence type="ECO:0000259" key="13">
    <source>
        <dbReference type="PROSITE" id="PS50894"/>
    </source>
</evidence>
<evidence type="ECO:0000256" key="6">
    <source>
        <dbReference type="PROSITE-ProRule" id="PRU00110"/>
    </source>
</evidence>
<dbReference type="PROSITE" id="PS50110">
    <property type="entry name" value="RESPONSE_REGULATORY"/>
    <property type="match status" value="1"/>
</dbReference>
<evidence type="ECO:0000256" key="2">
    <source>
        <dbReference type="ARBA" id="ARBA00012438"/>
    </source>
</evidence>
<dbReference type="PROSITE" id="PS50851">
    <property type="entry name" value="CHEW"/>
    <property type="match status" value="1"/>
</dbReference>
<keyword evidence="5" id="KW-0418">Kinase</keyword>
<dbReference type="InterPro" id="IPR051315">
    <property type="entry name" value="Bact_Chemotaxis_CheA"/>
</dbReference>
<dbReference type="Proteomes" id="UP000448292">
    <property type="component" value="Unassembled WGS sequence"/>
</dbReference>
<dbReference type="AlphaFoldDB" id="A0A7M3MIZ6"/>
<reference evidence="14 15" key="1">
    <citation type="submission" date="2018-06" db="EMBL/GenBank/DDBJ databases">
        <title>Complete genome of Desulfovibrio indonesiensis P37SLT.</title>
        <authorList>
            <person name="Crispim J.S."/>
            <person name="Vidigal P.M.P."/>
            <person name="Silva L.C.F."/>
            <person name="Laguardia C.N."/>
            <person name="Araujo L.C."/>
            <person name="Dias R.S."/>
            <person name="Sousa M.P."/>
            <person name="Paula S.O."/>
            <person name="Silva C."/>
        </authorList>
    </citation>
    <scope>NUCLEOTIDE SEQUENCE [LARGE SCALE GENOMIC DNA]</scope>
    <source>
        <strain evidence="14 15">P37SLT</strain>
    </source>
</reference>
<feature type="compositionally biased region" description="Low complexity" evidence="9">
    <location>
        <begin position="153"/>
        <end position="176"/>
    </location>
</feature>
<dbReference type="InterPro" id="IPR036641">
    <property type="entry name" value="HPT_dom_sf"/>
</dbReference>
<name>A0A7M3MIZ6_9BACT</name>
<feature type="region of interest" description="Disordered" evidence="9">
    <location>
        <begin position="142"/>
        <end position="214"/>
    </location>
</feature>
<organism evidence="14 15">
    <name type="scientific">Oceanidesulfovibrio indonesiensis</name>
    <dbReference type="NCBI Taxonomy" id="54767"/>
    <lineage>
        <taxon>Bacteria</taxon>
        <taxon>Pseudomonadati</taxon>
        <taxon>Thermodesulfobacteriota</taxon>
        <taxon>Desulfovibrionia</taxon>
        <taxon>Desulfovibrionales</taxon>
        <taxon>Desulfovibrionaceae</taxon>
        <taxon>Oceanidesulfovibrio</taxon>
    </lineage>
</organism>
<evidence type="ECO:0000256" key="9">
    <source>
        <dbReference type="SAM" id="MobiDB-lite"/>
    </source>
</evidence>
<feature type="coiled-coil region" evidence="8">
    <location>
        <begin position="233"/>
        <end position="260"/>
    </location>
</feature>
<dbReference type="InterPro" id="IPR036061">
    <property type="entry name" value="CheW-like_dom_sf"/>
</dbReference>
<protein>
    <recommendedName>
        <fullName evidence="2">histidine kinase</fullName>
        <ecNumber evidence="2">2.7.13.3</ecNumber>
    </recommendedName>
</protein>
<dbReference type="Pfam" id="PF02518">
    <property type="entry name" value="HATPase_c"/>
    <property type="match status" value="1"/>
</dbReference>
<evidence type="ECO:0000256" key="1">
    <source>
        <dbReference type="ARBA" id="ARBA00000085"/>
    </source>
</evidence>
<sequence length="823" mass="87981">MSSGDDGLQKKLLQAFNMEAEERLQALGTQLIALEEKVRAGDGGTDDSASRRLVDDIHRELHSLKGASRAVNYMDIEQVCQDAESVLSAVKRGDIRLTALFFDILHAVVALVEHLTRTAGGGRDSDAERRVAMLRTALKALEQGEEPRLEPPAQAVSDDSAVDAGQAAQTQGAPPGKDSPGRNGASMQETPADDAGLVTPSQQESEHRASDWQAVSGTIRLATEDMSAMRAMAEDIQATRASLSRKMRELRDVVESVQRLEGMWTEAMYEGASGSRNASAGADSARSVQAVVPSYGAGAAKPAEAALAVPGEAMNSFLDACRNDFSKISGRLSLLWHGLELDRRELDKEVAALSEAMKQALLMPLDALVGHFPRVVRDLARGQGKDAVCEIEGGEIAVDRRILEMLNDPLMHALRNALDHGIESPSERTAAGKSGHGVVRIRIERQGAGQVRIEISDDGRGIDVDELRNTAVNAGILDAERAEELSREEMLSLVFVSDLTTAREVSTMSGRGLGMAIVRGKVEQAGGHVGISSARGKGTVLTIVVPVTLTSFDGVVVSAAGRLFVAPMDSMVRLVRADASMIRESGGRKLLSDGGAVLPLATLAEVLSIPERERDASEVRNVLVARGGDELAAIVVDEVLEEQEVMLKYLGPQLRRVRHIAGVTMLGTGELAPVLQMNDVVAAVARPGARLARPAAPAPAERRTPRILVVEDSITSRMLIKNVLEAAGYEVLTAVDGMEGFAILGSTPLDLVVSDVEMPRLDGFGLTEKIRADASTSDMPVILVTSLDSREHRERGLNVGANAYIVKSKFDQSNLLDVIHTLL</sequence>
<dbReference type="SMART" id="SM00260">
    <property type="entry name" value="CheW"/>
    <property type="match status" value="1"/>
</dbReference>
<dbReference type="PROSITE" id="PS50894">
    <property type="entry name" value="HPT"/>
    <property type="match status" value="1"/>
</dbReference>
<dbReference type="InterPro" id="IPR001789">
    <property type="entry name" value="Sig_transdc_resp-reg_receiver"/>
</dbReference>
<keyword evidence="4" id="KW-0808">Transferase</keyword>
<dbReference type="Gene3D" id="3.30.565.10">
    <property type="entry name" value="Histidine kinase-like ATPase, C-terminal domain"/>
    <property type="match status" value="1"/>
</dbReference>
<keyword evidence="3 7" id="KW-0597">Phosphoprotein</keyword>
<keyword evidence="8" id="KW-0175">Coiled coil</keyword>
<feature type="modified residue" description="Phosphohistidine" evidence="6">
    <location>
        <position position="62"/>
    </location>
</feature>
<evidence type="ECO:0000259" key="12">
    <source>
        <dbReference type="PROSITE" id="PS50851"/>
    </source>
</evidence>
<dbReference type="SUPFAM" id="SSF47226">
    <property type="entry name" value="Histidine-containing phosphotransfer domain, HPT domain"/>
    <property type="match status" value="1"/>
</dbReference>
<feature type="modified residue" description="4-aspartylphosphate" evidence="7">
    <location>
        <position position="755"/>
    </location>
</feature>
<feature type="domain" description="HPt" evidence="13">
    <location>
        <begin position="5"/>
        <end position="122"/>
    </location>
</feature>
<dbReference type="InterPro" id="IPR036890">
    <property type="entry name" value="HATPase_C_sf"/>
</dbReference>
<dbReference type="SUPFAM" id="SSF52172">
    <property type="entry name" value="CheY-like"/>
    <property type="match status" value="1"/>
</dbReference>
<dbReference type="GO" id="GO:0000155">
    <property type="term" value="F:phosphorelay sensor kinase activity"/>
    <property type="evidence" value="ECO:0007669"/>
    <property type="project" value="UniProtKB-ARBA"/>
</dbReference>
<dbReference type="SUPFAM" id="SSF55874">
    <property type="entry name" value="ATPase domain of HSP90 chaperone/DNA topoisomerase II/histidine kinase"/>
    <property type="match status" value="1"/>
</dbReference>
<dbReference type="PRINTS" id="PR00344">
    <property type="entry name" value="BCTRLSENSOR"/>
</dbReference>
<accession>A0A7M3MIZ6</accession>
<dbReference type="InterPro" id="IPR002545">
    <property type="entry name" value="CheW-lke_dom"/>
</dbReference>
<dbReference type="SMART" id="SM00448">
    <property type="entry name" value="REC"/>
    <property type="match status" value="1"/>
</dbReference>
<dbReference type="RefSeq" id="WP_144301721.1">
    <property type="nucleotide sequence ID" value="NZ_QMIE01000002.1"/>
</dbReference>
<dbReference type="InterPro" id="IPR004358">
    <property type="entry name" value="Sig_transdc_His_kin-like_C"/>
</dbReference>
<feature type="domain" description="Response regulatory" evidence="11">
    <location>
        <begin position="706"/>
        <end position="822"/>
    </location>
</feature>
<feature type="domain" description="Histidine kinase" evidence="10">
    <location>
        <begin position="410"/>
        <end position="549"/>
    </location>
</feature>
<keyword evidence="15" id="KW-1185">Reference proteome</keyword>
<dbReference type="Gene3D" id="3.40.50.2300">
    <property type="match status" value="1"/>
</dbReference>
<dbReference type="InterPro" id="IPR005467">
    <property type="entry name" value="His_kinase_dom"/>
</dbReference>
<dbReference type="EC" id="2.7.13.3" evidence="2"/>
<dbReference type="SMART" id="SM00073">
    <property type="entry name" value="HPT"/>
    <property type="match status" value="1"/>
</dbReference>
<dbReference type="FunFam" id="3.30.565.10:FF:000016">
    <property type="entry name" value="Chemotaxis protein CheA, putative"/>
    <property type="match status" value="1"/>
</dbReference>
<evidence type="ECO:0000259" key="10">
    <source>
        <dbReference type="PROSITE" id="PS50109"/>
    </source>
</evidence>
<evidence type="ECO:0000256" key="7">
    <source>
        <dbReference type="PROSITE-ProRule" id="PRU00169"/>
    </source>
</evidence>
<dbReference type="EMBL" id="QMIE01000002">
    <property type="protein sequence ID" value="TVM19365.1"/>
    <property type="molecule type" value="Genomic_DNA"/>
</dbReference>
<dbReference type="Pfam" id="PF01584">
    <property type="entry name" value="CheW"/>
    <property type="match status" value="1"/>
</dbReference>
<evidence type="ECO:0000256" key="8">
    <source>
        <dbReference type="SAM" id="Coils"/>
    </source>
</evidence>
<comment type="caution">
    <text evidence="14">The sequence shown here is derived from an EMBL/GenBank/DDBJ whole genome shotgun (WGS) entry which is preliminary data.</text>
</comment>
<dbReference type="PROSITE" id="PS50109">
    <property type="entry name" value="HIS_KIN"/>
    <property type="match status" value="1"/>
</dbReference>
<dbReference type="Gene3D" id="1.20.120.160">
    <property type="entry name" value="HPT domain"/>
    <property type="match status" value="1"/>
</dbReference>
<gene>
    <name evidence="14" type="ORF">DPQ33_03115</name>
</gene>
<evidence type="ECO:0000256" key="5">
    <source>
        <dbReference type="ARBA" id="ARBA00022777"/>
    </source>
</evidence>
<proteinExistence type="predicted"/>
<evidence type="ECO:0000313" key="14">
    <source>
        <dbReference type="EMBL" id="TVM19365.1"/>
    </source>
</evidence>
<dbReference type="InterPro" id="IPR003594">
    <property type="entry name" value="HATPase_dom"/>
</dbReference>
<dbReference type="Gene3D" id="2.30.30.40">
    <property type="entry name" value="SH3 Domains"/>
    <property type="match status" value="1"/>
</dbReference>
<dbReference type="SUPFAM" id="SSF50341">
    <property type="entry name" value="CheW-like"/>
    <property type="match status" value="1"/>
</dbReference>
<evidence type="ECO:0000256" key="4">
    <source>
        <dbReference type="ARBA" id="ARBA00022679"/>
    </source>
</evidence>
<evidence type="ECO:0000259" key="11">
    <source>
        <dbReference type="PROSITE" id="PS50110"/>
    </source>
</evidence>
<evidence type="ECO:0000256" key="3">
    <source>
        <dbReference type="ARBA" id="ARBA00022553"/>
    </source>
</evidence>
<comment type="catalytic activity">
    <reaction evidence="1">
        <text>ATP + protein L-histidine = ADP + protein N-phospho-L-histidine.</text>
        <dbReference type="EC" id="2.7.13.3"/>
    </reaction>
</comment>
<dbReference type="PANTHER" id="PTHR43395">
    <property type="entry name" value="SENSOR HISTIDINE KINASE CHEA"/>
    <property type="match status" value="1"/>
</dbReference>
<dbReference type="GO" id="GO:0006935">
    <property type="term" value="P:chemotaxis"/>
    <property type="evidence" value="ECO:0007669"/>
    <property type="project" value="InterPro"/>
</dbReference>
<dbReference type="InterPro" id="IPR008207">
    <property type="entry name" value="Sig_transdc_His_kin_Hpt_dom"/>
</dbReference>
<dbReference type="OrthoDB" id="9803176at2"/>
<dbReference type="Pfam" id="PF00072">
    <property type="entry name" value="Response_reg"/>
    <property type="match status" value="1"/>
</dbReference>
<dbReference type="SMART" id="SM00387">
    <property type="entry name" value="HATPase_c"/>
    <property type="match status" value="1"/>
</dbReference>
<dbReference type="Pfam" id="PF01627">
    <property type="entry name" value="Hpt"/>
    <property type="match status" value="1"/>
</dbReference>
<dbReference type="CDD" id="cd00088">
    <property type="entry name" value="HPT"/>
    <property type="match status" value="1"/>
</dbReference>
<dbReference type="InterPro" id="IPR011006">
    <property type="entry name" value="CheY-like_superfamily"/>
</dbReference>